<sequence>MNVKKRIVLAILVLLACFTAYTVINAPGKLQNVEIKFNNVPPEWKPYISQYIFSVVKLGEELNPQEIKYLKSVLSSLPWIKGYNISLKGNVLEISLEREEPSYFLITKENQYLIGRNGFVLEKNGKTFKGKLPAFYYYGKVSPFTLSGEFVKIKPIVAEEIKLLKNRLKEAKIKGEIPQVTITDVGIVLVYRKNRLTVYLDNNENSWSNFKKFTTRAPNLSAGVYDFRFHDLLVEGRKEKCLTKKS</sequence>
<gene>
    <name evidence="1" type="ORF">SAMN06265339_0257</name>
</gene>
<comment type="caution">
    <text evidence="1">The sequence shown here is derived from an EMBL/GenBank/DDBJ whole genome shotgun (WGS) entry which is preliminary data.</text>
</comment>
<evidence type="ECO:0000313" key="1">
    <source>
        <dbReference type="EMBL" id="SMP04854.1"/>
    </source>
</evidence>
<dbReference type="Proteomes" id="UP001157911">
    <property type="component" value="Unassembled WGS sequence"/>
</dbReference>
<dbReference type="EMBL" id="FXUB01000001">
    <property type="protein sequence ID" value="SMP04854.1"/>
    <property type="molecule type" value="Genomic_DNA"/>
</dbReference>
<dbReference type="RefSeq" id="WP_283399766.1">
    <property type="nucleotide sequence ID" value="NZ_FXUB01000001.1"/>
</dbReference>
<protein>
    <recommendedName>
        <fullName evidence="3">POTRA domain-containing protein</fullName>
    </recommendedName>
</protein>
<proteinExistence type="predicted"/>
<keyword evidence="2" id="KW-1185">Reference proteome</keyword>
<evidence type="ECO:0008006" key="3">
    <source>
        <dbReference type="Google" id="ProtNLM"/>
    </source>
</evidence>
<dbReference type="PROSITE" id="PS51257">
    <property type="entry name" value="PROKAR_LIPOPROTEIN"/>
    <property type="match status" value="1"/>
</dbReference>
<reference evidence="1 2" key="1">
    <citation type="submission" date="2017-05" db="EMBL/GenBank/DDBJ databases">
        <authorList>
            <person name="Varghese N."/>
            <person name="Submissions S."/>
        </authorList>
    </citation>
    <scope>NUCLEOTIDE SEQUENCE [LARGE SCALE GENOMIC DNA]</scope>
    <source>
        <strain evidence="1 2">DSM 15522</strain>
    </source>
</reference>
<evidence type="ECO:0000313" key="2">
    <source>
        <dbReference type="Proteomes" id="UP001157911"/>
    </source>
</evidence>
<organism evidence="1 2">
    <name type="scientific">Desulfurobacterium pacificum</name>
    <dbReference type="NCBI Taxonomy" id="240166"/>
    <lineage>
        <taxon>Bacteria</taxon>
        <taxon>Pseudomonadati</taxon>
        <taxon>Aquificota</taxon>
        <taxon>Aquificia</taxon>
        <taxon>Desulfurobacteriales</taxon>
        <taxon>Desulfurobacteriaceae</taxon>
        <taxon>Desulfurobacterium</taxon>
    </lineage>
</organism>
<name>A0ABY1NAJ4_9BACT</name>
<accession>A0ABY1NAJ4</accession>